<keyword evidence="2" id="KW-0472">Membrane</keyword>
<dbReference type="STRING" id="930129.SAMN05216352_108212"/>
<gene>
    <name evidence="3" type="ORF">SAMN05216352_108212</name>
</gene>
<feature type="region of interest" description="Disordered" evidence="1">
    <location>
        <begin position="117"/>
        <end position="151"/>
    </location>
</feature>
<sequence>MEGMENKEEKQSRSQLGLKIGLAVGSASAVVLFGNRRTRDKIINGTKQTAAAINEASKFLSENREEIISQVKTASNELSDLLKSANEDIQQISQRASHLKDTTLNVKERTQKTAEELKELKEKESEEEVKQIDQADNVERLPTGHNVSKEM</sequence>
<evidence type="ECO:0000313" key="3">
    <source>
        <dbReference type="EMBL" id="SDI52413.1"/>
    </source>
</evidence>
<reference evidence="3 4" key="1">
    <citation type="submission" date="2016-10" db="EMBL/GenBank/DDBJ databases">
        <authorList>
            <person name="de Groot N.N."/>
        </authorList>
    </citation>
    <scope>NUCLEOTIDE SEQUENCE [LARGE SCALE GENOMIC DNA]</scope>
    <source>
        <strain evidence="4">P4B,CCM 7963,CECT 7998,DSM 25260,IBRC-M 10614,KCTC 13821</strain>
    </source>
</reference>
<proteinExistence type="predicted"/>
<organism evidence="3 4">
    <name type="scientific">Alteribacillus bidgolensis</name>
    <dbReference type="NCBI Taxonomy" id="930129"/>
    <lineage>
        <taxon>Bacteria</taxon>
        <taxon>Bacillati</taxon>
        <taxon>Bacillota</taxon>
        <taxon>Bacilli</taxon>
        <taxon>Bacillales</taxon>
        <taxon>Bacillaceae</taxon>
        <taxon>Alteribacillus</taxon>
    </lineage>
</organism>
<feature type="compositionally biased region" description="Basic and acidic residues" evidence="1">
    <location>
        <begin position="117"/>
        <end position="139"/>
    </location>
</feature>
<dbReference type="AlphaFoldDB" id="A0A1G8L9W3"/>
<evidence type="ECO:0008006" key="5">
    <source>
        <dbReference type="Google" id="ProtNLM"/>
    </source>
</evidence>
<feature type="transmembrane region" description="Helical" evidence="2">
    <location>
        <begin position="16"/>
        <end position="34"/>
    </location>
</feature>
<name>A0A1G8L9W3_9BACI</name>
<protein>
    <recommendedName>
        <fullName evidence="5">Gas vesicle protein</fullName>
    </recommendedName>
</protein>
<accession>A0A1G8L9W3</accession>
<evidence type="ECO:0000256" key="2">
    <source>
        <dbReference type="SAM" id="Phobius"/>
    </source>
</evidence>
<dbReference type="EMBL" id="FNDU01000008">
    <property type="protein sequence ID" value="SDI52413.1"/>
    <property type="molecule type" value="Genomic_DNA"/>
</dbReference>
<dbReference type="Proteomes" id="UP000199017">
    <property type="component" value="Unassembled WGS sequence"/>
</dbReference>
<evidence type="ECO:0000256" key="1">
    <source>
        <dbReference type="SAM" id="MobiDB-lite"/>
    </source>
</evidence>
<keyword evidence="2" id="KW-1133">Transmembrane helix</keyword>
<evidence type="ECO:0000313" key="4">
    <source>
        <dbReference type="Proteomes" id="UP000199017"/>
    </source>
</evidence>
<keyword evidence="4" id="KW-1185">Reference proteome</keyword>
<keyword evidence="2" id="KW-0812">Transmembrane</keyword>